<dbReference type="EMBL" id="CP157197">
    <property type="protein sequence ID" value="XBG66690.1"/>
    <property type="molecule type" value="Genomic_DNA"/>
</dbReference>
<evidence type="ECO:0000313" key="1">
    <source>
        <dbReference type="EMBL" id="XBG66690.1"/>
    </source>
</evidence>
<name>A0AAU7C0J8_9RICK</name>
<protein>
    <recommendedName>
        <fullName evidence="2">Transposase</fullName>
    </recommendedName>
</protein>
<organism evidence="1">
    <name type="scientific">Rickettsia oklahomensis</name>
    <dbReference type="NCBI Taxonomy" id="3141789"/>
    <lineage>
        <taxon>Bacteria</taxon>
        <taxon>Pseudomonadati</taxon>
        <taxon>Pseudomonadota</taxon>
        <taxon>Alphaproteobacteria</taxon>
        <taxon>Rickettsiales</taxon>
        <taxon>Rickettsiaceae</taxon>
        <taxon>Rickettsieae</taxon>
        <taxon>Rickettsia</taxon>
        <taxon>belli group</taxon>
    </lineage>
</organism>
<evidence type="ECO:0008006" key="2">
    <source>
        <dbReference type="Google" id="ProtNLM"/>
    </source>
</evidence>
<gene>
    <name evidence="1" type="ORF">AAGW17_02285</name>
</gene>
<sequence>MKYMHMHEQELLRWQEIADLLPEFIKINIGIKKLIFILHLE</sequence>
<dbReference type="KEGG" id="rof:AAGW17_02285"/>
<accession>A0AAU7C0J8</accession>
<reference evidence="1" key="1">
    <citation type="submission" date="2024-05" db="EMBL/GenBank/DDBJ databases">
        <title>Characterization of a novel Rickettsia species. (Rickettsia oklahomia sp. nov.) from Amblyomma americanum ticks.</title>
        <authorList>
            <person name="Korla P.K."/>
            <person name="Karounos M."/>
            <person name="Wilson J.M."/>
            <person name="Little S.E."/>
            <person name="Qurollo B.A."/>
        </authorList>
    </citation>
    <scope>NUCLEOTIDE SEQUENCE</scope>
    <source>
        <strain evidence="1">Oklahoma-10</strain>
    </source>
</reference>
<dbReference type="RefSeq" id="WP_347939315.1">
    <property type="nucleotide sequence ID" value="NZ_CP157197.1"/>
</dbReference>
<proteinExistence type="predicted"/>
<dbReference type="AlphaFoldDB" id="A0AAU7C0J8"/>